<name>A0ABN2FLT0_9ACTN</name>
<dbReference type="InterPro" id="IPR016181">
    <property type="entry name" value="Acyl_CoA_acyltransferase"/>
</dbReference>
<evidence type="ECO:0000313" key="3">
    <source>
        <dbReference type="Proteomes" id="UP001501319"/>
    </source>
</evidence>
<dbReference type="EMBL" id="BAAANE010000009">
    <property type="protein sequence ID" value="GAA1653009.1"/>
    <property type="molecule type" value="Genomic_DNA"/>
</dbReference>
<feature type="region of interest" description="Disordered" evidence="1">
    <location>
        <begin position="147"/>
        <end position="176"/>
    </location>
</feature>
<evidence type="ECO:0008006" key="4">
    <source>
        <dbReference type="Google" id="ProtNLM"/>
    </source>
</evidence>
<dbReference type="Gene3D" id="3.40.630.30">
    <property type="match status" value="1"/>
</dbReference>
<accession>A0ABN2FLT0</accession>
<evidence type="ECO:0000256" key="1">
    <source>
        <dbReference type="SAM" id="MobiDB-lite"/>
    </source>
</evidence>
<organism evidence="2 3">
    <name type="scientific">Kribbella alba</name>
    <dbReference type="NCBI Taxonomy" id="190197"/>
    <lineage>
        <taxon>Bacteria</taxon>
        <taxon>Bacillati</taxon>
        <taxon>Actinomycetota</taxon>
        <taxon>Actinomycetes</taxon>
        <taxon>Propionibacteriales</taxon>
        <taxon>Kribbellaceae</taxon>
        <taxon>Kribbella</taxon>
    </lineage>
</organism>
<reference evidence="3" key="1">
    <citation type="journal article" date="2019" name="Int. J. Syst. Evol. Microbiol.">
        <title>The Global Catalogue of Microorganisms (GCM) 10K type strain sequencing project: providing services to taxonomists for standard genome sequencing and annotation.</title>
        <authorList>
            <consortium name="The Broad Institute Genomics Platform"/>
            <consortium name="The Broad Institute Genome Sequencing Center for Infectious Disease"/>
            <person name="Wu L."/>
            <person name="Ma J."/>
        </authorList>
    </citation>
    <scope>NUCLEOTIDE SEQUENCE [LARGE SCALE GENOMIC DNA]</scope>
    <source>
        <strain evidence="3">JCM 14306</strain>
    </source>
</reference>
<comment type="caution">
    <text evidence="2">The sequence shown here is derived from an EMBL/GenBank/DDBJ whole genome shotgun (WGS) entry which is preliminary data.</text>
</comment>
<dbReference type="SUPFAM" id="SSF55729">
    <property type="entry name" value="Acyl-CoA N-acyltransferases (Nat)"/>
    <property type="match status" value="1"/>
</dbReference>
<dbReference type="Proteomes" id="UP001501319">
    <property type="component" value="Unassembled WGS sequence"/>
</dbReference>
<gene>
    <name evidence="2" type="ORF">GCM10009744_51250</name>
</gene>
<evidence type="ECO:0000313" key="2">
    <source>
        <dbReference type="EMBL" id="GAA1653009.1"/>
    </source>
</evidence>
<feature type="compositionally biased region" description="Polar residues" evidence="1">
    <location>
        <begin position="148"/>
        <end position="162"/>
    </location>
</feature>
<sequence length="176" mass="18389">MTLPTTALPSGLTVRPMRLSDVAVINAHLGAYCSALIGFSKYSPEGVANYLRDPALELASDTWLVFHGDAVVGSATAVRATTARANIEVTSADAAVAGWLLDRAIERGIQQATEQARRSGADEVTISLGMLSEDHVKPALAEERGMTVATNRPRSPARTTTGCCRGRAGPPSTGPS</sequence>
<keyword evidence="3" id="KW-1185">Reference proteome</keyword>
<proteinExistence type="predicted"/>
<protein>
    <recommendedName>
        <fullName evidence="4">GNAT family N-acetyltransferase</fullName>
    </recommendedName>
</protein>